<dbReference type="GO" id="GO:0005524">
    <property type="term" value="F:ATP binding"/>
    <property type="evidence" value="ECO:0007669"/>
    <property type="project" value="UniProtKB-KW"/>
</dbReference>
<dbReference type="Pfam" id="PF07695">
    <property type="entry name" value="7TMR-DISM_7TM"/>
    <property type="match status" value="1"/>
</dbReference>
<organism evidence="9 10">
    <name type="scientific">Denitrificimonas caeni</name>
    <dbReference type="NCBI Taxonomy" id="521720"/>
    <lineage>
        <taxon>Bacteria</taxon>
        <taxon>Pseudomonadati</taxon>
        <taxon>Pseudomonadota</taxon>
        <taxon>Gammaproteobacteria</taxon>
        <taxon>Pseudomonadales</taxon>
        <taxon>Pseudomonadaceae</taxon>
        <taxon>Denitrificimonas</taxon>
    </lineage>
</organism>
<dbReference type="GO" id="GO:0000155">
    <property type="term" value="F:phosphorelay sensor kinase activity"/>
    <property type="evidence" value="ECO:0007669"/>
    <property type="project" value="InterPro"/>
</dbReference>
<dbReference type="Gene3D" id="1.10.287.130">
    <property type="match status" value="1"/>
</dbReference>
<evidence type="ECO:0000256" key="2">
    <source>
        <dbReference type="ARBA" id="ARBA00012438"/>
    </source>
</evidence>
<dbReference type="SUPFAM" id="SSF52172">
    <property type="entry name" value="CheY-like"/>
    <property type="match status" value="1"/>
</dbReference>
<dbReference type="PROSITE" id="PS50110">
    <property type="entry name" value="RESPONSE_REGULATORY"/>
    <property type="match status" value="1"/>
</dbReference>
<dbReference type="SMART" id="SM00448">
    <property type="entry name" value="REC"/>
    <property type="match status" value="1"/>
</dbReference>
<feature type="transmembrane region" description="Helical" evidence="5">
    <location>
        <begin position="340"/>
        <end position="358"/>
    </location>
</feature>
<gene>
    <name evidence="9" type="ORF">O6P33_10430</name>
</gene>
<feature type="transmembrane region" description="Helical" evidence="5">
    <location>
        <begin position="309"/>
        <end position="328"/>
    </location>
</feature>
<dbReference type="Pfam" id="PF07696">
    <property type="entry name" value="7TMR-DISMED2"/>
    <property type="match status" value="1"/>
</dbReference>
<keyword evidence="3 4" id="KW-0597">Phosphoprotein</keyword>
<feature type="chain" id="PRO_5042160022" description="histidine kinase" evidence="6">
    <location>
        <begin position="20"/>
        <end position="797"/>
    </location>
</feature>
<dbReference type="InterPro" id="IPR003661">
    <property type="entry name" value="HisK_dim/P_dom"/>
</dbReference>
<dbReference type="CDD" id="cd00156">
    <property type="entry name" value="REC"/>
    <property type="match status" value="1"/>
</dbReference>
<evidence type="ECO:0000259" key="8">
    <source>
        <dbReference type="PROSITE" id="PS50110"/>
    </source>
</evidence>
<dbReference type="SMART" id="SM00387">
    <property type="entry name" value="HATPase_c"/>
    <property type="match status" value="1"/>
</dbReference>
<dbReference type="InterPro" id="IPR011622">
    <property type="entry name" value="7TMR_DISM_rcpt_extracell_dom2"/>
</dbReference>
<feature type="transmembrane region" description="Helical" evidence="5">
    <location>
        <begin position="275"/>
        <end position="297"/>
    </location>
</feature>
<dbReference type="SMART" id="SM00388">
    <property type="entry name" value="HisKA"/>
    <property type="match status" value="1"/>
</dbReference>
<dbReference type="KEGG" id="dce:O6P33_10430"/>
<feature type="domain" description="Response regulatory" evidence="8">
    <location>
        <begin position="682"/>
        <end position="796"/>
    </location>
</feature>
<dbReference type="InterPro" id="IPR011623">
    <property type="entry name" value="7TMR_DISM_rcpt_extracell_dom1"/>
</dbReference>
<keyword evidence="5" id="KW-1133">Transmembrane helix</keyword>
<dbReference type="CDD" id="cd00082">
    <property type="entry name" value="HisKA"/>
    <property type="match status" value="1"/>
</dbReference>
<evidence type="ECO:0000313" key="9">
    <source>
        <dbReference type="EMBL" id="WBE24774.1"/>
    </source>
</evidence>
<evidence type="ECO:0000313" key="10">
    <source>
        <dbReference type="Proteomes" id="UP001212189"/>
    </source>
</evidence>
<dbReference type="InterPro" id="IPR005467">
    <property type="entry name" value="His_kinase_dom"/>
</dbReference>
<dbReference type="SUPFAM" id="SSF55874">
    <property type="entry name" value="ATPase domain of HSP90 chaperone/DNA topoisomerase II/histidine kinase"/>
    <property type="match status" value="1"/>
</dbReference>
<dbReference type="InterPro" id="IPR036890">
    <property type="entry name" value="HATPase_C_sf"/>
</dbReference>
<dbReference type="Pfam" id="PF00072">
    <property type="entry name" value="Response_reg"/>
    <property type="match status" value="1"/>
</dbReference>
<dbReference type="Gene3D" id="3.30.565.10">
    <property type="entry name" value="Histidine kinase-like ATPase, C-terminal domain"/>
    <property type="match status" value="1"/>
</dbReference>
<dbReference type="Gene3D" id="3.40.50.2300">
    <property type="match status" value="1"/>
</dbReference>
<dbReference type="InterPro" id="IPR001789">
    <property type="entry name" value="Sig_transdc_resp-reg_receiver"/>
</dbReference>
<dbReference type="PANTHER" id="PTHR43547">
    <property type="entry name" value="TWO-COMPONENT HISTIDINE KINASE"/>
    <property type="match status" value="1"/>
</dbReference>
<dbReference type="Proteomes" id="UP001212189">
    <property type="component" value="Chromosome"/>
</dbReference>
<evidence type="ECO:0000256" key="5">
    <source>
        <dbReference type="SAM" id="Phobius"/>
    </source>
</evidence>
<dbReference type="PANTHER" id="PTHR43547:SF2">
    <property type="entry name" value="HYBRID SIGNAL TRANSDUCTION HISTIDINE KINASE C"/>
    <property type="match status" value="1"/>
</dbReference>
<accession>A0AAF0AI92</accession>
<dbReference type="InterPro" id="IPR011006">
    <property type="entry name" value="CheY-like_superfamily"/>
</dbReference>
<dbReference type="Pfam" id="PF02518">
    <property type="entry name" value="HATPase_c"/>
    <property type="match status" value="1"/>
</dbReference>
<feature type="transmembrane region" description="Helical" evidence="5">
    <location>
        <begin position="370"/>
        <end position="392"/>
    </location>
</feature>
<dbReference type="Gene3D" id="2.60.40.2380">
    <property type="match status" value="1"/>
</dbReference>
<dbReference type="PROSITE" id="PS50109">
    <property type="entry name" value="HIS_KIN"/>
    <property type="match status" value="1"/>
</dbReference>
<dbReference type="EMBL" id="CP114976">
    <property type="protein sequence ID" value="WBE24774.1"/>
    <property type="molecule type" value="Genomic_DNA"/>
</dbReference>
<dbReference type="PRINTS" id="PR00344">
    <property type="entry name" value="BCTRLSENSOR"/>
</dbReference>
<keyword evidence="9" id="KW-0067">ATP-binding</keyword>
<keyword evidence="5" id="KW-0812">Transmembrane</keyword>
<keyword evidence="9" id="KW-0547">Nucleotide-binding</keyword>
<dbReference type="InterPro" id="IPR003594">
    <property type="entry name" value="HATPase_dom"/>
</dbReference>
<dbReference type="Pfam" id="PF00512">
    <property type="entry name" value="HisKA"/>
    <property type="match status" value="1"/>
</dbReference>
<proteinExistence type="predicted"/>
<dbReference type="EC" id="2.7.13.3" evidence="2"/>
<dbReference type="CDD" id="cd00075">
    <property type="entry name" value="HATPase"/>
    <property type="match status" value="1"/>
</dbReference>
<evidence type="ECO:0000256" key="4">
    <source>
        <dbReference type="PROSITE-ProRule" id="PRU00169"/>
    </source>
</evidence>
<keyword evidence="6" id="KW-0732">Signal</keyword>
<comment type="catalytic activity">
    <reaction evidence="1">
        <text>ATP + protein L-histidine = ADP + protein N-phospho-L-histidine.</text>
        <dbReference type="EC" id="2.7.13.3"/>
    </reaction>
</comment>
<feature type="transmembrane region" description="Helical" evidence="5">
    <location>
        <begin position="218"/>
        <end position="237"/>
    </location>
</feature>
<dbReference type="RefSeq" id="WP_269817718.1">
    <property type="nucleotide sequence ID" value="NZ_CP114976.1"/>
</dbReference>
<evidence type="ECO:0000256" key="1">
    <source>
        <dbReference type="ARBA" id="ARBA00000085"/>
    </source>
</evidence>
<dbReference type="SUPFAM" id="SSF47384">
    <property type="entry name" value="Homodimeric domain of signal transducing histidine kinase"/>
    <property type="match status" value="1"/>
</dbReference>
<protein>
    <recommendedName>
        <fullName evidence="2">histidine kinase</fullName>
        <ecNumber evidence="2">2.7.13.3</ecNumber>
    </recommendedName>
</protein>
<name>A0AAF0AI92_9GAMM</name>
<feature type="domain" description="Histidine kinase" evidence="7">
    <location>
        <begin position="439"/>
        <end position="658"/>
    </location>
</feature>
<dbReference type="InterPro" id="IPR036097">
    <property type="entry name" value="HisK_dim/P_sf"/>
</dbReference>
<keyword evidence="5" id="KW-0472">Membrane</keyword>
<feature type="modified residue" description="4-aspartylphosphate" evidence="4">
    <location>
        <position position="731"/>
    </location>
</feature>
<feature type="signal peptide" evidence="6">
    <location>
        <begin position="1"/>
        <end position="19"/>
    </location>
</feature>
<evidence type="ECO:0000256" key="6">
    <source>
        <dbReference type="SAM" id="SignalP"/>
    </source>
</evidence>
<feature type="transmembrane region" description="Helical" evidence="5">
    <location>
        <begin position="243"/>
        <end position="263"/>
    </location>
</feature>
<dbReference type="InterPro" id="IPR004358">
    <property type="entry name" value="Sig_transdc_His_kin-like_C"/>
</dbReference>
<evidence type="ECO:0000256" key="3">
    <source>
        <dbReference type="ARBA" id="ARBA00022553"/>
    </source>
</evidence>
<sequence>MRNIVALLLLVGFAVQAQAASLSLSQCGQETIALQDYMQFYHDKDADKGLAEIQQLADQDWQPLNKKSLSPGVTRSAYWYRLVIDNQTPTLCKLWIDLNTFRVTDVQMYSQYAAAGWQTQRFGVAYPVSEWASNRRIASLPVLLPAQSSSPILLRLQSAHAFAINPLLLSEPALVKERMAGSLIDGITIGVVGLLIAFSLWVGFFLRLKILLTHGLAVLFYTLYMAVLVGYAFLYLWPSAVQWNGQAVIILDIAAAVLLLSYLRVLLQVKKQVPLTRALMASAQLALVAYLVLRLLLPHAQWLDQGQTLKTVLHVWVIVAILAALYCGTQRKLAYNWFSYFLPLVVVAQSISRLLFTFGANSAVLIENTWLAASVLPAALLLAYTLASQIVLGRQREQLALADTEQLKRAEQETLEQRVELRTEQLREALRKQNMLLARISHDLRSPLLHVIRDAGLLQQSTAQAQQYGQSIQRAAYQQLELIDELLEYSRGELKQLELLVAPGYLFGFLREIEETGAFLAESHHNTFNSYLANDLPLLVNADFRRLRQVIVNLLANAAKFTQAGHIELSVSVVQLDKQAGYAEVLFQVADNGVGIPAAERESLLQPFQRGANTAHQAGVGLGLYIVRQLLDSMHSELHLQESASGGVCSSFTLRLELAAEQELEQVFIEGFSPNSEGQQRCVLIVDDVAITQEMLYELLAGYDYNPITCDSAAEALLILRDSPVDIIITDQVMPVMDGWGLLRRVRQEWPELPVLLYSARPPVRPAGLDASIDFDACLLKPAVTSELLEQLQTLLR</sequence>
<feature type="transmembrane region" description="Helical" evidence="5">
    <location>
        <begin position="186"/>
        <end position="206"/>
    </location>
</feature>
<evidence type="ECO:0000259" key="7">
    <source>
        <dbReference type="PROSITE" id="PS50109"/>
    </source>
</evidence>
<keyword evidence="10" id="KW-1185">Reference proteome</keyword>
<reference evidence="9 10" key="1">
    <citation type="submission" date="2022-12" db="EMBL/GenBank/DDBJ databases">
        <title>Coexistence and Characterization of a Novel Tigecycline Resistance gene tet(X) variant and blaNDM-1 in a Pseudomonas caeni Isolate of Chicken Origin.</title>
        <authorList>
            <person name="Lu X."/>
            <person name="Zhang L."/>
            <person name="Li R."/>
            <person name="Wang Z."/>
        </authorList>
    </citation>
    <scope>NUCLEOTIDE SEQUENCE [LARGE SCALE GENOMIC DNA]</scope>
    <source>
        <strain evidence="9 10">CE14</strain>
    </source>
</reference>
<dbReference type="AlphaFoldDB" id="A0AAF0AI92"/>